<dbReference type="InterPro" id="IPR009006">
    <property type="entry name" value="Ala_racemase/Decarboxylase_C"/>
</dbReference>
<dbReference type="GO" id="GO:0005829">
    <property type="term" value="C:cytosol"/>
    <property type="evidence" value="ECO:0007669"/>
    <property type="project" value="TreeGrafter"/>
</dbReference>
<dbReference type="SUPFAM" id="SSF51419">
    <property type="entry name" value="PLP-binding barrel"/>
    <property type="match status" value="1"/>
</dbReference>
<evidence type="ECO:0000256" key="4">
    <source>
        <dbReference type="ARBA" id="ARBA00023235"/>
    </source>
</evidence>
<accession>A0A2T6AMD6</accession>
<reference evidence="9 10" key="1">
    <citation type="submission" date="2018-04" db="EMBL/GenBank/DDBJ databases">
        <title>Genomic Encyclopedia of Archaeal and Bacterial Type Strains, Phase II (KMG-II): from individual species to whole genera.</title>
        <authorList>
            <person name="Goeker M."/>
        </authorList>
    </citation>
    <scope>NUCLEOTIDE SEQUENCE [LARGE SCALE GENOMIC DNA]</scope>
    <source>
        <strain evidence="9 10">DSM 23082</strain>
    </source>
</reference>
<feature type="domain" description="Alanine racemase C-terminal" evidence="8">
    <location>
        <begin position="243"/>
        <end position="367"/>
    </location>
</feature>
<gene>
    <name evidence="9" type="ORF">C8P64_0963</name>
</gene>
<evidence type="ECO:0000256" key="6">
    <source>
        <dbReference type="PIRSR" id="PIRSR600821-50"/>
    </source>
</evidence>
<dbReference type="AlphaFoldDB" id="A0A2T6AMD6"/>
<protein>
    <recommendedName>
        <fullName evidence="5">Alanine racemase</fullName>
        <ecNumber evidence="5">5.1.1.1</ecNumber>
    </recommendedName>
</protein>
<feature type="binding site" evidence="5 7">
    <location>
        <position position="313"/>
    </location>
    <ligand>
        <name>substrate</name>
    </ligand>
</feature>
<dbReference type="EMBL" id="QBKQ01000001">
    <property type="protein sequence ID" value="PTX44975.1"/>
    <property type="molecule type" value="Genomic_DNA"/>
</dbReference>
<dbReference type="Gene3D" id="3.20.20.10">
    <property type="entry name" value="Alanine racemase"/>
    <property type="match status" value="1"/>
</dbReference>
<keyword evidence="4 5" id="KW-0413">Isomerase</keyword>
<dbReference type="Gene3D" id="2.40.37.10">
    <property type="entry name" value="Lyase, Ornithine Decarboxylase, Chain A, domain 1"/>
    <property type="match status" value="1"/>
</dbReference>
<dbReference type="NCBIfam" id="TIGR00492">
    <property type="entry name" value="alr"/>
    <property type="match status" value="1"/>
</dbReference>
<keyword evidence="3 5" id="KW-0663">Pyridoxal phosphate</keyword>
<evidence type="ECO:0000256" key="2">
    <source>
        <dbReference type="ARBA" id="ARBA00001933"/>
    </source>
</evidence>
<dbReference type="Pfam" id="PF00842">
    <property type="entry name" value="Ala_racemase_C"/>
    <property type="match status" value="1"/>
</dbReference>
<dbReference type="Proteomes" id="UP000244174">
    <property type="component" value="Unassembled WGS sequence"/>
</dbReference>
<dbReference type="FunFam" id="3.20.20.10:FF:000002">
    <property type="entry name" value="Alanine racemase"/>
    <property type="match status" value="1"/>
</dbReference>
<name>A0A2T6AMD6_9FLAO</name>
<evidence type="ECO:0000256" key="5">
    <source>
        <dbReference type="HAMAP-Rule" id="MF_01201"/>
    </source>
</evidence>
<dbReference type="PANTHER" id="PTHR30511:SF0">
    <property type="entry name" value="ALANINE RACEMASE, CATABOLIC-RELATED"/>
    <property type="match status" value="1"/>
</dbReference>
<keyword evidence="10" id="KW-1185">Reference proteome</keyword>
<dbReference type="HAMAP" id="MF_01201">
    <property type="entry name" value="Ala_racemase"/>
    <property type="match status" value="1"/>
</dbReference>
<sequence>MPEAKETVLEIDLGNLAHNYRFLRSKLDKDVKFLSVVKAHAYGSDSVAIAKKLQELGTDYFAVAYVEEGIRLRENGITLPILVLHPQVLHFEEIIEHCLEPNLYSERTLKAFISAAEKSNLKDYPVHIKLNTGLNRLGFDQPEIKKVFDLVTGTKSIKIASVFSHLAASEDWQERDFTIGQIDLFRKMTWQLIENLDYEPILHICNTSGVINYPKAAFSMVRTGIGLYGYGNDKNVDPELKPVGTLKTIISQIREIGKGDTVGYNRVFKAEKPTRIATLPIGHADGINRIYGKQKAGVYVNGKYAPIVGNVCMDIIMINVTGIDCEEGDEVIVFGGPQHPVAFAEAGGTISYELITGIQRRVSKKIIPE</sequence>
<dbReference type="PRINTS" id="PR00992">
    <property type="entry name" value="ALARACEMASE"/>
</dbReference>
<evidence type="ECO:0000313" key="10">
    <source>
        <dbReference type="Proteomes" id="UP000244174"/>
    </source>
</evidence>
<dbReference type="GO" id="GO:0008784">
    <property type="term" value="F:alanine racemase activity"/>
    <property type="evidence" value="ECO:0007669"/>
    <property type="project" value="UniProtKB-UniRule"/>
</dbReference>
<feature type="active site" description="Proton acceptor; specific for D-alanine" evidence="5">
    <location>
        <position position="38"/>
    </location>
</feature>
<feature type="active site" description="Proton acceptor; specific for L-alanine" evidence="5">
    <location>
        <position position="264"/>
    </location>
</feature>
<proteinExistence type="inferred from homology"/>
<comment type="catalytic activity">
    <reaction evidence="1 5">
        <text>L-alanine = D-alanine</text>
        <dbReference type="Rhea" id="RHEA:20249"/>
        <dbReference type="ChEBI" id="CHEBI:57416"/>
        <dbReference type="ChEBI" id="CHEBI:57972"/>
        <dbReference type="EC" id="5.1.1.1"/>
    </reaction>
</comment>
<feature type="binding site" evidence="5 7">
    <location>
        <position position="136"/>
    </location>
    <ligand>
        <name>substrate</name>
    </ligand>
</feature>
<evidence type="ECO:0000313" key="9">
    <source>
        <dbReference type="EMBL" id="PTX44975.1"/>
    </source>
</evidence>
<dbReference type="OrthoDB" id="9801978at2"/>
<evidence type="ECO:0000256" key="3">
    <source>
        <dbReference type="ARBA" id="ARBA00022898"/>
    </source>
</evidence>
<dbReference type="InterPro" id="IPR011079">
    <property type="entry name" value="Ala_racemase_C"/>
</dbReference>
<comment type="caution">
    <text evidence="9">The sequence shown here is derived from an EMBL/GenBank/DDBJ whole genome shotgun (WGS) entry which is preliminary data.</text>
</comment>
<feature type="modified residue" description="N6-(pyridoxal phosphate)lysine" evidence="5 6">
    <location>
        <position position="38"/>
    </location>
</feature>
<evidence type="ECO:0000256" key="7">
    <source>
        <dbReference type="PIRSR" id="PIRSR600821-52"/>
    </source>
</evidence>
<dbReference type="Pfam" id="PF01168">
    <property type="entry name" value="Ala_racemase_N"/>
    <property type="match status" value="1"/>
</dbReference>
<dbReference type="InterPro" id="IPR029066">
    <property type="entry name" value="PLP-binding_barrel"/>
</dbReference>
<dbReference type="InterPro" id="IPR000821">
    <property type="entry name" value="Ala_racemase"/>
</dbReference>
<dbReference type="CDD" id="cd00430">
    <property type="entry name" value="PLPDE_III_AR"/>
    <property type="match status" value="1"/>
</dbReference>
<comment type="pathway">
    <text evidence="5">Amino-acid biosynthesis; D-alanine biosynthesis; D-alanine from L-alanine: step 1/1.</text>
</comment>
<dbReference type="RefSeq" id="WP_108170880.1">
    <property type="nucleotide sequence ID" value="NZ_QBKQ01000001.1"/>
</dbReference>
<evidence type="ECO:0000256" key="1">
    <source>
        <dbReference type="ARBA" id="ARBA00000316"/>
    </source>
</evidence>
<dbReference type="InterPro" id="IPR001608">
    <property type="entry name" value="Ala_racemase_N"/>
</dbReference>
<organism evidence="9 10">
    <name type="scientific">Christiangramia gaetbulicola</name>
    <dbReference type="NCBI Taxonomy" id="703340"/>
    <lineage>
        <taxon>Bacteria</taxon>
        <taxon>Pseudomonadati</taxon>
        <taxon>Bacteroidota</taxon>
        <taxon>Flavobacteriia</taxon>
        <taxon>Flavobacteriales</taxon>
        <taxon>Flavobacteriaceae</taxon>
        <taxon>Christiangramia</taxon>
    </lineage>
</organism>
<dbReference type="GO" id="GO:0030170">
    <property type="term" value="F:pyridoxal phosphate binding"/>
    <property type="evidence" value="ECO:0007669"/>
    <property type="project" value="UniProtKB-UniRule"/>
</dbReference>
<comment type="similarity">
    <text evidence="5">Belongs to the alanine racemase family.</text>
</comment>
<dbReference type="SMART" id="SM01005">
    <property type="entry name" value="Ala_racemase_C"/>
    <property type="match status" value="1"/>
</dbReference>
<evidence type="ECO:0000259" key="8">
    <source>
        <dbReference type="SMART" id="SM01005"/>
    </source>
</evidence>
<dbReference type="GO" id="GO:0030632">
    <property type="term" value="P:D-alanine biosynthetic process"/>
    <property type="evidence" value="ECO:0007669"/>
    <property type="project" value="UniProtKB-UniRule"/>
</dbReference>
<dbReference type="PANTHER" id="PTHR30511">
    <property type="entry name" value="ALANINE RACEMASE"/>
    <property type="match status" value="1"/>
</dbReference>
<comment type="function">
    <text evidence="5">Catalyzes the interconversion of L-alanine and D-alanine. May also act on other amino acids.</text>
</comment>
<comment type="cofactor">
    <cofactor evidence="2 5 6">
        <name>pyridoxal 5'-phosphate</name>
        <dbReference type="ChEBI" id="CHEBI:597326"/>
    </cofactor>
</comment>
<dbReference type="EC" id="5.1.1.1" evidence="5"/>
<dbReference type="SUPFAM" id="SSF50621">
    <property type="entry name" value="Alanine racemase C-terminal domain-like"/>
    <property type="match status" value="1"/>
</dbReference>
<dbReference type="UniPathway" id="UPA00042">
    <property type="reaction ID" value="UER00497"/>
</dbReference>